<dbReference type="PROSITE" id="PS51257">
    <property type="entry name" value="PROKAR_LIPOPROTEIN"/>
    <property type="match status" value="1"/>
</dbReference>
<accession>A0A518RCQ2</accession>
<dbReference type="OrthoDB" id="7577738at2"/>
<dbReference type="EMBL" id="CP042239">
    <property type="protein sequence ID" value="QDX25237.1"/>
    <property type="molecule type" value="Genomic_DNA"/>
</dbReference>
<keyword evidence="3" id="KW-1185">Reference proteome</keyword>
<keyword evidence="1" id="KW-0732">Signal</keyword>
<dbReference type="Proteomes" id="UP000318055">
    <property type="component" value="Chromosome"/>
</dbReference>
<evidence type="ECO:0000256" key="1">
    <source>
        <dbReference type="SAM" id="SignalP"/>
    </source>
</evidence>
<name>A0A518RCQ2_9SPHN</name>
<feature type="signal peptide" evidence="1">
    <location>
        <begin position="1"/>
        <end position="27"/>
    </location>
</feature>
<evidence type="ECO:0000313" key="3">
    <source>
        <dbReference type="Proteomes" id="UP000318055"/>
    </source>
</evidence>
<evidence type="ECO:0000313" key="2">
    <source>
        <dbReference type="EMBL" id="QDX25237.1"/>
    </source>
</evidence>
<gene>
    <name evidence="2" type="ORF">FPZ54_03805</name>
</gene>
<feature type="chain" id="PRO_5022213460" evidence="1">
    <location>
        <begin position="28"/>
        <end position="126"/>
    </location>
</feature>
<protein>
    <submittedName>
        <fullName evidence="2">Uncharacterized protein</fullName>
    </submittedName>
</protein>
<dbReference type="AlphaFoldDB" id="A0A518RCQ2"/>
<proteinExistence type="predicted"/>
<dbReference type="RefSeq" id="WP_145845132.1">
    <property type="nucleotide sequence ID" value="NZ_CP042239.1"/>
</dbReference>
<sequence>MTSTPVKLALAGLAAAAAIGFASPAHAGTGCNGVINILVWGCAPWDNNNGPQYPYYKKKQVTIQAPRGSRITIKDGHAVVNVNGRDYPVVNGASGVIAAGGGNVVSAGGGNVVSAGGLNLRVWTQN</sequence>
<reference evidence="2 3" key="1">
    <citation type="submission" date="2019-07" db="EMBL/GenBank/DDBJ databases">
        <title>Sphingomonas alkalisoli sp. nov., isolated from rhizosphere soil of Suaedae salsa.</title>
        <authorList>
            <person name="Zhang H."/>
            <person name="Xu L."/>
            <person name="Zhang J.-X."/>
            <person name="Sun J.-Q."/>
        </authorList>
    </citation>
    <scope>NUCLEOTIDE SEQUENCE [LARGE SCALE GENOMIC DNA]</scope>
    <source>
        <strain evidence="2 3">XS-10</strain>
    </source>
</reference>
<dbReference type="KEGG" id="ssua:FPZ54_03805"/>
<organism evidence="2 3">
    <name type="scientific">Sphingomonas suaedae</name>
    <dbReference type="NCBI Taxonomy" id="2599297"/>
    <lineage>
        <taxon>Bacteria</taxon>
        <taxon>Pseudomonadati</taxon>
        <taxon>Pseudomonadota</taxon>
        <taxon>Alphaproteobacteria</taxon>
        <taxon>Sphingomonadales</taxon>
        <taxon>Sphingomonadaceae</taxon>
        <taxon>Sphingomonas</taxon>
    </lineage>
</organism>